<keyword evidence="3" id="KW-1185">Reference proteome</keyword>
<dbReference type="PANTHER" id="PTHR22916">
    <property type="entry name" value="GLYCOSYLTRANSFERASE"/>
    <property type="match status" value="1"/>
</dbReference>
<dbReference type="EMBL" id="JAYGJQ010000002">
    <property type="protein sequence ID" value="MEA9357677.1"/>
    <property type="molecule type" value="Genomic_DNA"/>
</dbReference>
<dbReference type="EC" id="2.4.-.-" evidence="2"/>
<gene>
    <name evidence="2" type="ORF">SHI21_15715</name>
</gene>
<dbReference type="Pfam" id="PF00535">
    <property type="entry name" value="Glycos_transf_2"/>
    <property type="match status" value="1"/>
</dbReference>
<dbReference type="GO" id="GO:0016757">
    <property type="term" value="F:glycosyltransferase activity"/>
    <property type="evidence" value="ECO:0007669"/>
    <property type="project" value="UniProtKB-KW"/>
</dbReference>
<protein>
    <submittedName>
        <fullName evidence="2">Glycosyltransferase family A protein</fullName>
        <ecNumber evidence="2">2.4.-.-</ecNumber>
    </submittedName>
</protein>
<dbReference type="RefSeq" id="WP_323577789.1">
    <property type="nucleotide sequence ID" value="NZ_JAYGJQ010000002.1"/>
</dbReference>
<dbReference type="PANTHER" id="PTHR22916:SF3">
    <property type="entry name" value="UDP-GLCNAC:BETAGAL BETA-1,3-N-ACETYLGLUCOSAMINYLTRANSFERASE-LIKE PROTEIN 1"/>
    <property type="match status" value="1"/>
</dbReference>
<dbReference type="InterPro" id="IPR001173">
    <property type="entry name" value="Glyco_trans_2-like"/>
</dbReference>
<keyword evidence="2" id="KW-0328">Glycosyltransferase</keyword>
<name>A0ABU5VYK7_9BACT</name>
<evidence type="ECO:0000313" key="2">
    <source>
        <dbReference type="EMBL" id="MEA9357677.1"/>
    </source>
</evidence>
<dbReference type="Gene3D" id="3.90.550.10">
    <property type="entry name" value="Spore Coat Polysaccharide Biosynthesis Protein SpsA, Chain A"/>
    <property type="match status" value="1"/>
</dbReference>
<comment type="caution">
    <text evidence="2">The sequence shown here is derived from an EMBL/GenBank/DDBJ whole genome shotgun (WGS) entry which is preliminary data.</text>
</comment>
<reference evidence="2 3" key="1">
    <citation type="submission" date="2023-11" db="EMBL/GenBank/DDBJ databases">
        <title>A Novel Polar Bacteriovorax (B. antarcticus) Isolated from the Biocrust in Antarctica.</title>
        <authorList>
            <person name="Mun W."/>
            <person name="Choi S.Y."/>
            <person name="Mitchell R.J."/>
        </authorList>
    </citation>
    <scope>NUCLEOTIDE SEQUENCE [LARGE SCALE GENOMIC DNA]</scope>
    <source>
        <strain evidence="2 3">PP10</strain>
    </source>
</reference>
<organism evidence="2 3">
    <name type="scientific">Bacteriovorax antarcticus</name>
    <dbReference type="NCBI Taxonomy" id="3088717"/>
    <lineage>
        <taxon>Bacteria</taxon>
        <taxon>Pseudomonadati</taxon>
        <taxon>Bdellovibrionota</taxon>
        <taxon>Bacteriovoracia</taxon>
        <taxon>Bacteriovoracales</taxon>
        <taxon>Bacteriovoracaceae</taxon>
        <taxon>Bacteriovorax</taxon>
    </lineage>
</organism>
<proteinExistence type="predicted"/>
<dbReference type="SUPFAM" id="SSF53448">
    <property type="entry name" value="Nucleotide-diphospho-sugar transferases"/>
    <property type="match status" value="1"/>
</dbReference>
<accession>A0ABU5VYK7</accession>
<keyword evidence="2" id="KW-0808">Transferase</keyword>
<evidence type="ECO:0000259" key="1">
    <source>
        <dbReference type="Pfam" id="PF00535"/>
    </source>
</evidence>
<dbReference type="CDD" id="cd00761">
    <property type="entry name" value="Glyco_tranf_GTA_type"/>
    <property type="match status" value="1"/>
</dbReference>
<feature type="domain" description="Glycosyltransferase 2-like" evidence="1">
    <location>
        <begin position="5"/>
        <end position="112"/>
    </location>
</feature>
<evidence type="ECO:0000313" key="3">
    <source>
        <dbReference type="Proteomes" id="UP001302274"/>
    </source>
</evidence>
<sequence>MLVDVIIPTFNRAQVMTRAIDSVLAQTYKNFILHIVDDGSTDDTQAVLEKYKNHSQVKIHFQNNNGVSAARNLAAFASAGSWISFLDSDDEWMPNKLEIQMKYLNEHPDYNFLHSEELWIRNGVRVNPKVKHLKSNDNIFVRSLDFCIISPSTVILKRELFLKHQGFDKNFIVCEDYDLWLKVLLTENIAFISTPLIEKHGGHADQLSTKFVAMDYWRIKSLVNLFKSPLANESQKELIKNVILKKSELLLKSYIKYENQKSFDEIQSELASIDLTVLL</sequence>
<dbReference type="Proteomes" id="UP001302274">
    <property type="component" value="Unassembled WGS sequence"/>
</dbReference>
<dbReference type="InterPro" id="IPR029044">
    <property type="entry name" value="Nucleotide-diphossugar_trans"/>
</dbReference>